<evidence type="ECO:0000313" key="2">
    <source>
        <dbReference type="EMBL" id="MBL0745945.1"/>
    </source>
</evidence>
<protein>
    <submittedName>
        <fullName evidence="2">Uncharacterized protein</fullName>
    </submittedName>
</protein>
<accession>A0ABS1L2N0</accession>
<dbReference type="RefSeq" id="WP_202016689.1">
    <property type="nucleotide sequence ID" value="NZ_JAERRB010000022.1"/>
</dbReference>
<evidence type="ECO:0000313" key="3">
    <source>
        <dbReference type="Proteomes" id="UP000613030"/>
    </source>
</evidence>
<sequence>MRYIYILVLMISVHHVNAQTNSGPFSLVASEIDGPKLYVRLANDALKICNRVLNSDEFRGEVLRAKFDWEELGSYYFIPKAIPNDQVLNLLYSKSYTMKIEFKTGRGYNWRMRRMYGTYGITNLNVPETKSLIWWLNPTGDYKGSVRDYAAHIAHEYCHMRGFADKAKDPDDFQDVVPYSIGNIVNRLLQTGKFD</sequence>
<feature type="chain" id="PRO_5045841560" evidence="1">
    <location>
        <begin position="19"/>
        <end position="195"/>
    </location>
</feature>
<dbReference type="EMBL" id="JAERRB010000022">
    <property type="protein sequence ID" value="MBL0745945.1"/>
    <property type="molecule type" value="Genomic_DNA"/>
</dbReference>
<reference evidence="2 3" key="1">
    <citation type="submission" date="2021-01" db="EMBL/GenBank/DDBJ databases">
        <title>Chryseolinea sp. Jin1 Genome sequencing and assembly.</title>
        <authorList>
            <person name="Kim I."/>
        </authorList>
    </citation>
    <scope>NUCLEOTIDE SEQUENCE [LARGE SCALE GENOMIC DNA]</scope>
    <source>
        <strain evidence="2 3">Jin1</strain>
    </source>
</reference>
<proteinExistence type="predicted"/>
<name>A0ABS1L2N0_9BACT</name>
<dbReference type="Proteomes" id="UP000613030">
    <property type="component" value="Unassembled WGS sequence"/>
</dbReference>
<evidence type="ECO:0000256" key="1">
    <source>
        <dbReference type="SAM" id="SignalP"/>
    </source>
</evidence>
<organism evidence="2 3">
    <name type="scientific">Chryseolinea lacunae</name>
    <dbReference type="NCBI Taxonomy" id="2801331"/>
    <lineage>
        <taxon>Bacteria</taxon>
        <taxon>Pseudomonadati</taxon>
        <taxon>Bacteroidota</taxon>
        <taxon>Cytophagia</taxon>
        <taxon>Cytophagales</taxon>
        <taxon>Fulvivirgaceae</taxon>
        <taxon>Chryseolinea</taxon>
    </lineage>
</organism>
<keyword evidence="1" id="KW-0732">Signal</keyword>
<keyword evidence="3" id="KW-1185">Reference proteome</keyword>
<gene>
    <name evidence="2" type="ORF">JI741_32230</name>
</gene>
<feature type="signal peptide" evidence="1">
    <location>
        <begin position="1"/>
        <end position="18"/>
    </location>
</feature>
<comment type="caution">
    <text evidence="2">The sequence shown here is derived from an EMBL/GenBank/DDBJ whole genome shotgun (WGS) entry which is preliminary data.</text>
</comment>